<sequence>MLKGFEAHVRDRYYQVFRGAEIDGRDQSPQELHVAFTTDEAVLHIVPRAIGAKRQGLGKVILGGLLIAASFAIPGGWAIAGKAVSGIVAQVGVAMVLGGVSQMLAPQRASDYESREQPTSDLFNSTVNVTTPGVPVPVLVGECEVGSVVISAAIHVEDRV</sequence>
<evidence type="ECO:0000313" key="2">
    <source>
        <dbReference type="EMBL" id="KMW56982.1"/>
    </source>
</evidence>
<dbReference type="EMBL" id="LFTY01000002">
    <property type="protein sequence ID" value="KMW56982.1"/>
    <property type="molecule type" value="Genomic_DNA"/>
</dbReference>
<dbReference type="Proteomes" id="UP000037178">
    <property type="component" value="Unassembled WGS sequence"/>
</dbReference>
<protein>
    <submittedName>
        <fullName evidence="2">Phage tail assembly protein I</fullName>
    </submittedName>
</protein>
<dbReference type="AlphaFoldDB" id="A0A0J9E2Q0"/>
<name>A0A0J9E2Q0_9RHOB</name>
<keyword evidence="1" id="KW-0472">Membrane</keyword>
<keyword evidence="1" id="KW-1133">Transmembrane helix</keyword>
<comment type="caution">
    <text evidence="2">The sequence shown here is derived from an EMBL/GenBank/DDBJ whole genome shotgun (WGS) entry which is preliminary data.</text>
</comment>
<evidence type="ECO:0000256" key="1">
    <source>
        <dbReference type="SAM" id="Phobius"/>
    </source>
</evidence>
<feature type="transmembrane region" description="Helical" evidence="1">
    <location>
        <begin position="86"/>
        <end position="105"/>
    </location>
</feature>
<keyword evidence="3" id="KW-1185">Reference proteome</keyword>
<dbReference type="PATRIC" id="fig|1675527.3.peg.2039"/>
<keyword evidence="1" id="KW-0812">Transmembrane</keyword>
<evidence type="ECO:0000313" key="3">
    <source>
        <dbReference type="Proteomes" id="UP000037178"/>
    </source>
</evidence>
<dbReference type="STRING" id="1675527.AIOL_001940"/>
<feature type="transmembrane region" description="Helical" evidence="1">
    <location>
        <begin position="60"/>
        <end position="80"/>
    </location>
</feature>
<organism evidence="2 3">
    <name type="scientific">Candidatus Rhodobacter oscarellae</name>
    <dbReference type="NCBI Taxonomy" id="1675527"/>
    <lineage>
        <taxon>Bacteria</taxon>
        <taxon>Pseudomonadati</taxon>
        <taxon>Pseudomonadota</taxon>
        <taxon>Alphaproteobacteria</taxon>
        <taxon>Rhodobacterales</taxon>
        <taxon>Rhodobacter group</taxon>
        <taxon>Rhodobacter</taxon>
    </lineage>
</organism>
<gene>
    <name evidence="2" type="ORF">AIOL_001940</name>
</gene>
<reference evidence="2 3" key="1">
    <citation type="submission" date="2015-06" db="EMBL/GenBank/DDBJ databases">
        <title>Draft genome sequence of an Alphaproteobacteria species associated to the Mediterranean sponge Oscarella lobularis.</title>
        <authorList>
            <person name="Jourda C."/>
            <person name="Santini S."/>
            <person name="Claverie J.-M."/>
        </authorList>
    </citation>
    <scope>NUCLEOTIDE SEQUENCE [LARGE SCALE GENOMIC DNA]</scope>
    <source>
        <strain evidence="2">IGS</strain>
    </source>
</reference>
<accession>A0A0J9E2Q0</accession>
<proteinExistence type="predicted"/>